<sequence length="302" mass="34529">MVAQTVSNSLLPPLPTRSLTRNHQSLSDWRKSQPSRPQTGFLNFPIELRDMVYNNFTPSSTSIQASKYSKTVLTTTITNLMATCRQVFAEGIKFKYETLFVSYSEGLIVDYMLPRGAFNHLRKYGEHVKHVTVAVSPKGSGALCTASARVSWPGILSHFVRLAQSCPHLVTLEYLLKAAPHRLDQFSRDLAALIKYNARDHENEPNYDQDQALYRKSMGAWSKEFNEFFFDGRFLKTHLGSGVSTPKTVPDSLQIKLVGYGWTEHYYAKENAYIAKALEDYRKNELKWEKGLQNNHKRLRLN</sequence>
<organism evidence="2 3">
    <name type="scientific">Tothia fuscella</name>
    <dbReference type="NCBI Taxonomy" id="1048955"/>
    <lineage>
        <taxon>Eukaryota</taxon>
        <taxon>Fungi</taxon>
        <taxon>Dikarya</taxon>
        <taxon>Ascomycota</taxon>
        <taxon>Pezizomycotina</taxon>
        <taxon>Dothideomycetes</taxon>
        <taxon>Pleosporomycetidae</taxon>
        <taxon>Venturiales</taxon>
        <taxon>Cylindrosympodiaceae</taxon>
        <taxon>Tothia</taxon>
    </lineage>
</organism>
<feature type="compositionally biased region" description="Polar residues" evidence="1">
    <location>
        <begin position="23"/>
        <end position="38"/>
    </location>
</feature>
<evidence type="ECO:0000256" key="1">
    <source>
        <dbReference type="SAM" id="MobiDB-lite"/>
    </source>
</evidence>
<reference evidence="2" key="1">
    <citation type="journal article" date="2020" name="Stud. Mycol.">
        <title>101 Dothideomycetes genomes: a test case for predicting lifestyles and emergence of pathogens.</title>
        <authorList>
            <person name="Haridas S."/>
            <person name="Albert R."/>
            <person name="Binder M."/>
            <person name="Bloem J."/>
            <person name="Labutti K."/>
            <person name="Salamov A."/>
            <person name="Andreopoulos B."/>
            <person name="Baker S."/>
            <person name="Barry K."/>
            <person name="Bills G."/>
            <person name="Bluhm B."/>
            <person name="Cannon C."/>
            <person name="Castanera R."/>
            <person name="Culley D."/>
            <person name="Daum C."/>
            <person name="Ezra D."/>
            <person name="Gonzalez J."/>
            <person name="Henrissat B."/>
            <person name="Kuo A."/>
            <person name="Liang C."/>
            <person name="Lipzen A."/>
            <person name="Lutzoni F."/>
            <person name="Magnuson J."/>
            <person name="Mondo S."/>
            <person name="Nolan M."/>
            <person name="Ohm R."/>
            <person name="Pangilinan J."/>
            <person name="Park H.-J."/>
            <person name="Ramirez L."/>
            <person name="Alfaro M."/>
            <person name="Sun H."/>
            <person name="Tritt A."/>
            <person name="Yoshinaga Y."/>
            <person name="Zwiers L.-H."/>
            <person name="Turgeon B."/>
            <person name="Goodwin S."/>
            <person name="Spatafora J."/>
            <person name="Crous P."/>
            <person name="Grigoriev I."/>
        </authorList>
    </citation>
    <scope>NUCLEOTIDE SEQUENCE</scope>
    <source>
        <strain evidence="2">CBS 130266</strain>
    </source>
</reference>
<name>A0A9P4U0U8_9PEZI</name>
<accession>A0A9P4U0U8</accession>
<comment type="caution">
    <text evidence="2">The sequence shown here is derived from an EMBL/GenBank/DDBJ whole genome shotgun (WGS) entry which is preliminary data.</text>
</comment>
<gene>
    <name evidence="2" type="ORF">EJ08DRAFT_140805</name>
</gene>
<evidence type="ECO:0000313" key="3">
    <source>
        <dbReference type="Proteomes" id="UP000800235"/>
    </source>
</evidence>
<feature type="region of interest" description="Disordered" evidence="1">
    <location>
        <begin position="1"/>
        <end position="38"/>
    </location>
</feature>
<dbReference type="Proteomes" id="UP000800235">
    <property type="component" value="Unassembled WGS sequence"/>
</dbReference>
<proteinExistence type="predicted"/>
<evidence type="ECO:0000313" key="2">
    <source>
        <dbReference type="EMBL" id="KAF2432277.1"/>
    </source>
</evidence>
<dbReference type="EMBL" id="MU007027">
    <property type="protein sequence ID" value="KAF2432277.1"/>
    <property type="molecule type" value="Genomic_DNA"/>
</dbReference>
<feature type="compositionally biased region" description="Low complexity" evidence="1">
    <location>
        <begin position="7"/>
        <end position="22"/>
    </location>
</feature>
<protein>
    <submittedName>
        <fullName evidence="2">Uncharacterized protein</fullName>
    </submittedName>
</protein>
<dbReference type="AlphaFoldDB" id="A0A9P4U0U8"/>
<keyword evidence="3" id="KW-1185">Reference proteome</keyword>